<dbReference type="PANTHER" id="PTHR30616">
    <property type="entry name" value="UNCHARACTERIZED PROTEIN YFIH"/>
    <property type="match status" value="1"/>
</dbReference>
<evidence type="ECO:0000256" key="2">
    <source>
        <dbReference type="ARBA" id="ARBA00007353"/>
    </source>
</evidence>
<dbReference type="GO" id="GO:0005507">
    <property type="term" value="F:copper ion binding"/>
    <property type="evidence" value="ECO:0007669"/>
    <property type="project" value="TreeGrafter"/>
</dbReference>
<comment type="catalytic activity">
    <reaction evidence="9">
        <text>S-methyl-5'-thioadenosine + phosphate = 5-(methylsulfanyl)-alpha-D-ribose 1-phosphate + adenine</text>
        <dbReference type="Rhea" id="RHEA:11852"/>
        <dbReference type="ChEBI" id="CHEBI:16708"/>
        <dbReference type="ChEBI" id="CHEBI:17509"/>
        <dbReference type="ChEBI" id="CHEBI:43474"/>
        <dbReference type="ChEBI" id="CHEBI:58533"/>
        <dbReference type="EC" id="2.4.2.28"/>
    </reaction>
    <physiologicalReaction direction="left-to-right" evidence="9">
        <dbReference type="Rhea" id="RHEA:11853"/>
    </physiologicalReaction>
</comment>
<dbReference type="RefSeq" id="WP_044012123.1">
    <property type="nucleotide sequence ID" value="NZ_CCVW01000004.1"/>
</dbReference>
<dbReference type="NCBIfam" id="TIGR00726">
    <property type="entry name" value="peptidoglycan editing factor PgeF"/>
    <property type="match status" value="1"/>
</dbReference>
<dbReference type="InterPro" id="IPR011324">
    <property type="entry name" value="Cytotoxic_necrot_fac-like_cat"/>
</dbReference>
<evidence type="ECO:0000256" key="6">
    <source>
        <dbReference type="ARBA" id="ARBA00022833"/>
    </source>
</evidence>
<dbReference type="Pfam" id="PF02578">
    <property type="entry name" value="Cu-oxidase_4"/>
    <property type="match status" value="1"/>
</dbReference>
<reference evidence="11 12" key="1">
    <citation type="submission" date="2014-06" db="EMBL/GenBank/DDBJ databases">
        <authorList>
            <person name="Urmite Genomes Urmite Genomes"/>
        </authorList>
    </citation>
    <scope>NUCLEOTIDE SEQUENCE [LARGE SCALE GENOMIC DNA]</scope>
</reference>
<protein>
    <recommendedName>
        <fullName evidence="10">Purine nucleoside phosphorylase</fullName>
    </recommendedName>
</protein>
<evidence type="ECO:0000256" key="3">
    <source>
        <dbReference type="ARBA" id="ARBA00022679"/>
    </source>
</evidence>
<comment type="catalytic activity">
    <reaction evidence="1">
        <text>inosine + phosphate = alpha-D-ribose 1-phosphate + hypoxanthine</text>
        <dbReference type="Rhea" id="RHEA:27646"/>
        <dbReference type="ChEBI" id="CHEBI:17368"/>
        <dbReference type="ChEBI" id="CHEBI:17596"/>
        <dbReference type="ChEBI" id="CHEBI:43474"/>
        <dbReference type="ChEBI" id="CHEBI:57720"/>
        <dbReference type="EC" id="2.4.2.1"/>
    </reaction>
    <physiologicalReaction direction="left-to-right" evidence="1">
        <dbReference type="Rhea" id="RHEA:27647"/>
    </physiologicalReaction>
</comment>
<dbReference type="GO" id="GO:0017061">
    <property type="term" value="F:S-methyl-5-thioadenosine phosphorylase activity"/>
    <property type="evidence" value="ECO:0007669"/>
    <property type="project" value="UniProtKB-EC"/>
</dbReference>
<evidence type="ECO:0000313" key="11">
    <source>
        <dbReference type="EMBL" id="CDZ78946.1"/>
    </source>
</evidence>
<comment type="catalytic activity">
    <reaction evidence="7">
        <text>adenosine + H2O + H(+) = inosine + NH4(+)</text>
        <dbReference type="Rhea" id="RHEA:24408"/>
        <dbReference type="ChEBI" id="CHEBI:15377"/>
        <dbReference type="ChEBI" id="CHEBI:15378"/>
        <dbReference type="ChEBI" id="CHEBI:16335"/>
        <dbReference type="ChEBI" id="CHEBI:17596"/>
        <dbReference type="ChEBI" id="CHEBI:28938"/>
        <dbReference type="EC" id="3.5.4.4"/>
    </reaction>
    <physiologicalReaction direction="left-to-right" evidence="7">
        <dbReference type="Rhea" id="RHEA:24409"/>
    </physiologicalReaction>
</comment>
<organism evidence="11 12">
    <name type="scientific">Legionella massiliensis</name>
    <dbReference type="NCBI Taxonomy" id="1034943"/>
    <lineage>
        <taxon>Bacteria</taxon>
        <taxon>Pseudomonadati</taxon>
        <taxon>Pseudomonadota</taxon>
        <taxon>Gammaproteobacteria</taxon>
        <taxon>Legionellales</taxon>
        <taxon>Legionellaceae</taxon>
        <taxon>Legionella</taxon>
    </lineage>
</organism>
<name>A0A078L196_9GAMM</name>
<evidence type="ECO:0000256" key="4">
    <source>
        <dbReference type="ARBA" id="ARBA00022723"/>
    </source>
</evidence>
<dbReference type="GO" id="GO:0016787">
    <property type="term" value="F:hydrolase activity"/>
    <property type="evidence" value="ECO:0007669"/>
    <property type="project" value="UniProtKB-KW"/>
</dbReference>
<comment type="similarity">
    <text evidence="2 10">Belongs to the purine nucleoside phosphorylase YfiH/LACC1 family.</text>
</comment>
<keyword evidence="5" id="KW-0378">Hydrolase</keyword>
<proteinExistence type="inferred from homology"/>
<dbReference type="Gene3D" id="3.60.140.10">
    <property type="entry name" value="CNF1/YfiH-like putative cysteine hydrolases"/>
    <property type="match status" value="1"/>
</dbReference>
<keyword evidence="3" id="KW-0808">Transferase</keyword>
<dbReference type="InterPro" id="IPR003730">
    <property type="entry name" value="Cu_polyphenol_OxRdtase"/>
</dbReference>
<keyword evidence="4" id="KW-0479">Metal-binding</keyword>
<evidence type="ECO:0000256" key="5">
    <source>
        <dbReference type="ARBA" id="ARBA00022801"/>
    </source>
</evidence>
<comment type="catalytic activity">
    <reaction evidence="8">
        <text>adenosine + phosphate = alpha-D-ribose 1-phosphate + adenine</text>
        <dbReference type="Rhea" id="RHEA:27642"/>
        <dbReference type="ChEBI" id="CHEBI:16335"/>
        <dbReference type="ChEBI" id="CHEBI:16708"/>
        <dbReference type="ChEBI" id="CHEBI:43474"/>
        <dbReference type="ChEBI" id="CHEBI:57720"/>
        <dbReference type="EC" id="2.4.2.1"/>
    </reaction>
    <physiologicalReaction direction="left-to-right" evidence="8">
        <dbReference type="Rhea" id="RHEA:27643"/>
    </physiologicalReaction>
</comment>
<evidence type="ECO:0000256" key="8">
    <source>
        <dbReference type="ARBA" id="ARBA00048968"/>
    </source>
</evidence>
<dbReference type="eggNOG" id="COG1496">
    <property type="taxonomic scope" value="Bacteria"/>
</dbReference>
<dbReference type="STRING" id="1034943.BN59_03261"/>
<dbReference type="EMBL" id="CCSB01000004">
    <property type="protein sequence ID" value="CDZ78946.1"/>
    <property type="molecule type" value="Genomic_DNA"/>
</dbReference>
<dbReference type="PANTHER" id="PTHR30616:SF2">
    <property type="entry name" value="PURINE NUCLEOSIDE PHOSPHORYLASE LACC1"/>
    <property type="match status" value="1"/>
</dbReference>
<sequence>MIEIIKDKDFASLKSIGHAFFTRQGGVSKPPYNSLNCNDSGRDKPESVQENKRRALEHLNLHIESMITVRMVHGHEVAVVDKSWDVNFRPEADAMVTTLKNVVLASNSADCPIVLLADEGAEVIGLAHAGWRSAKSGIIEKTVEKMITLGAKQNQIAAVIGPCITKDSYEVDSIFFQQFLLAKAQNKVYFSPSKKPDHYMFDLLSYVNDDLNRLVLKSVTAIGLDTYKKEELFFSCRRAYHRNEPDFGGHLSCVYFV</sequence>
<dbReference type="AlphaFoldDB" id="A0A078L196"/>
<dbReference type="Proteomes" id="UP000044071">
    <property type="component" value="Unassembled WGS sequence"/>
</dbReference>
<evidence type="ECO:0000256" key="10">
    <source>
        <dbReference type="RuleBase" id="RU361274"/>
    </source>
</evidence>
<dbReference type="OrthoDB" id="4279at2"/>
<evidence type="ECO:0000256" key="9">
    <source>
        <dbReference type="ARBA" id="ARBA00049893"/>
    </source>
</evidence>
<dbReference type="CDD" id="cd16833">
    <property type="entry name" value="YfiH"/>
    <property type="match status" value="1"/>
</dbReference>
<dbReference type="SUPFAM" id="SSF64438">
    <property type="entry name" value="CNF1/YfiH-like putative cysteine hydrolases"/>
    <property type="match status" value="1"/>
</dbReference>
<gene>
    <name evidence="11" type="primary">yfiH_1</name>
    <name evidence="11" type="ORF">BN59_03261</name>
</gene>
<keyword evidence="12" id="KW-1185">Reference proteome</keyword>
<keyword evidence="6" id="KW-0862">Zinc</keyword>
<dbReference type="InterPro" id="IPR038371">
    <property type="entry name" value="Cu_polyphenol_OxRdtase_sf"/>
</dbReference>
<evidence type="ECO:0000313" key="12">
    <source>
        <dbReference type="Proteomes" id="UP000044071"/>
    </source>
</evidence>
<evidence type="ECO:0000256" key="1">
    <source>
        <dbReference type="ARBA" id="ARBA00000553"/>
    </source>
</evidence>
<evidence type="ECO:0000256" key="7">
    <source>
        <dbReference type="ARBA" id="ARBA00047989"/>
    </source>
</evidence>
<accession>A0A078L196</accession>